<reference evidence="2 3" key="1">
    <citation type="journal article" date="2014" name="PLoS ONE">
        <title>Global Analysis of Gene Expression Profiles in Physic Nut (Jatropha curcas L.) Seedlings Exposed to Salt Stress.</title>
        <authorList>
            <person name="Zhang L."/>
            <person name="Zhang C."/>
            <person name="Wu P."/>
            <person name="Chen Y."/>
            <person name="Li M."/>
            <person name="Jiang H."/>
            <person name="Wu G."/>
        </authorList>
    </citation>
    <scope>NUCLEOTIDE SEQUENCE [LARGE SCALE GENOMIC DNA]</scope>
    <source>
        <strain evidence="3">cv. GZQX0401</strain>
        <tissue evidence="2">Young leaves</tissue>
    </source>
</reference>
<dbReference type="Proteomes" id="UP000027138">
    <property type="component" value="Unassembled WGS sequence"/>
</dbReference>
<feature type="compositionally biased region" description="Polar residues" evidence="1">
    <location>
        <begin position="25"/>
        <end position="37"/>
    </location>
</feature>
<sequence>MEESGLLLESLDSLWFFSNVLSSTTQPPVRDVNNGNTTKEDSPKPTKPIVQTQQNASQNLEFVSPRCSKCRELALESTVEEAETKKEERRRRRKRKSKRKILGKLDFGFDGTSTDLGHFGVWEINTEITTACGYGMFRSKQHLVNMPPLSDGMAMKEHLKSWAYAVACTVR</sequence>
<feature type="region of interest" description="Disordered" evidence="1">
    <location>
        <begin position="78"/>
        <end position="97"/>
    </location>
</feature>
<protein>
    <submittedName>
        <fullName evidence="2">Uncharacterized protein</fullName>
    </submittedName>
</protein>
<organism evidence="2 3">
    <name type="scientific">Jatropha curcas</name>
    <name type="common">Barbados nut</name>
    <dbReference type="NCBI Taxonomy" id="180498"/>
    <lineage>
        <taxon>Eukaryota</taxon>
        <taxon>Viridiplantae</taxon>
        <taxon>Streptophyta</taxon>
        <taxon>Embryophyta</taxon>
        <taxon>Tracheophyta</taxon>
        <taxon>Spermatophyta</taxon>
        <taxon>Magnoliopsida</taxon>
        <taxon>eudicotyledons</taxon>
        <taxon>Gunneridae</taxon>
        <taxon>Pentapetalae</taxon>
        <taxon>rosids</taxon>
        <taxon>fabids</taxon>
        <taxon>Malpighiales</taxon>
        <taxon>Euphorbiaceae</taxon>
        <taxon>Crotonoideae</taxon>
        <taxon>Jatropheae</taxon>
        <taxon>Jatropha</taxon>
    </lineage>
</organism>
<name>A0A067JMA1_JATCU</name>
<dbReference type="OrthoDB" id="1725654at2759"/>
<evidence type="ECO:0000313" key="3">
    <source>
        <dbReference type="Proteomes" id="UP000027138"/>
    </source>
</evidence>
<feature type="compositionally biased region" description="Basic residues" evidence="1">
    <location>
        <begin position="88"/>
        <end position="97"/>
    </location>
</feature>
<dbReference type="PANTHER" id="PTHR33785">
    <property type="entry name" value="OS06G0550800 PROTEIN"/>
    <property type="match status" value="1"/>
</dbReference>
<dbReference type="PANTHER" id="PTHR33785:SF8">
    <property type="entry name" value="BZIP DOMAIN-CONTAINING PROTEIN"/>
    <property type="match status" value="1"/>
</dbReference>
<evidence type="ECO:0000256" key="1">
    <source>
        <dbReference type="SAM" id="MobiDB-lite"/>
    </source>
</evidence>
<evidence type="ECO:0000313" key="2">
    <source>
        <dbReference type="EMBL" id="KDP21125.1"/>
    </source>
</evidence>
<accession>A0A067JMA1</accession>
<dbReference type="AlphaFoldDB" id="A0A067JMA1"/>
<proteinExistence type="predicted"/>
<dbReference type="EMBL" id="KK915662">
    <property type="protein sequence ID" value="KDP21125.1"/>
    <property type="molecule type" value="Genomic_DNA"/>
</dbReference>
<gene>
    <name evidence="2" type="ORF">JCGZ_21596</name>
</gene>
<keyword evidence="3" id="KW-1185">Reference proteome</keyword>
<feature type="region of interest" description="Disordered" evidence="1">
    <location>
        <begin position="25"/>
        <end position="57"/>
    </location>
</feature>